<evidence type="ECO:0000256" key="4">
    <source>
        <dbReference type="ARBA" id="ARBA00022759"/>
    </source>
</evidence>
<name>A0A6A4CIS0_9STRA</name>
<dbReference type="Gene3D" id="1.10.340.70">
    <property type="match status" value="1"/>
</dbReference>
<keyword evidence="4" id="KW-0255">Endonuclease</keyword>
<keyword evidence="1" id="KW-0808">Transferase</keyword>
<dbReference type="Gene3D" id="3.10.10.10">
    <property type="entry name" value="HIV Type 1 Reverse Transcriptase, subunit A, domain 1"/>
    <property type="match status" value="1"/>
</dbReference>
<evidence type="ECO:0000256" key="1">
    <source>
        <dbReference type="ARBA" id="ARBA00022679"/>
    </source>
</evidence>
<evidence type="ECO:0000259" key="7">
    <source>
        <dbReference type="PROSITE" id="PS50994"/>
    </source>
</evidence>
<dbReference type="CDD" id="cd01647">
    <property type="entry name" value="RT_LTR"/>
    <property type="match status" value="1"/>
</dbReference>
<comment type="caution">
    <text evidence="8">The sequence shown here is derived from an EMBL/GenBank/DDBJ whole genome shotgun (WGS) entry which is preliminary data.</text>
</comment>
<dbReference type="EMBL" id="QXFT01002875">
    <property type="protein sequence ID" value="KAE9292034.1"/>
    <property type="molecule type" value="Genomic_DNA"/>
</dbReference>
<accession>A0A6A4CIS0</accession>
<dbReference type="InterPro" id="IPR043128">
    <property type="entry name" value="Rev_trsase/Diguanyl_cyclase"/>
</dbReference>
<keyword evidence="5" id="KW-0378">Hydrolase</keyword>
<evidence type="ECO:0000313" key="9">
    <source>
        <dbReference type="Proteomes" id="UP000434957"/>
    </source>
</evidence>
<dbReference type="Proteomes" id="UP000434957">
    <property type="component" value="Unassembled WGS sequence"/>
</dbReference>
<reference evidence="8 9" key="1">
    <citation type="submission" date="2018-08" db="EMBL/GenBank/DDBJ databases">
        <title>Genomic investigation of the strawberry pathogen Phytophthora fragariae indicates pathogenicity is determined by transcriptional variation in three key races.</title>
        <authorList>
            <person name="Adams T.M."/>
            <person name="Armitage A.D."/>
            <person name="Sobczyk M.K."/>
            <person name="Bates H.J."/>
            <person name="Dunwell J.M."/>
            <person name="Nellist C.F."/>
            <person name="Harrison R.J."/>
        </authorList>
    </citation>
    <scope>NUCLEOTIDE SEQUENCE [LARGE SCALE GENOMIC DNA]</scope>
    <source>
        <strain evidence="8 9">SCRP333</strain>
    </source>
</reference>
<dbReference type="PROSITE" id="PS50994">
    <property type="entry name" value="INTEGRASE"/>
    <property type="match status" value="1"/>
</dbReference>
<evidence type="ECO:0000256" key="6">
    <source>
        <dbReference type="ARBA" id="ARBA00022918"/>
    </source>
</evidence>
<dbReference type="InterPro" id="IPR012337">
    <property type="entry name" value="RNaseH-like_sf"/>
</dbReference>
<evidence type="ECO:0000256" key="3">
    <source>
        <dbReference type="ARBA" id="ARBA00022722"/>
    </source>
</evidence>
<dbReference type="GO" id="GO:0004519">
    <property type="term" value="F:endonuclease activity"/>
    <property type="evidence" value="ECO:0007669"/>
    <property type="project" value="UniProtKB-KW"/>
</dbReference>
<dbReference type="GO" id="GO:0016787">
    <property type="term" value="F:hydrolase activity"/>
    <property type="evidence" value="ECO:0007669"/>
    <property type="project" value="UniProtKB-KW"/>
</dbReference>
<dbReference type="InterPro" id="IPR036397">
    <property type="entry name" value="RNaseH_sf"/>
</dbReference>
<keyword evidence="6" id="KW-0695">RNA-directed DNA polymerase</keyword>
<keyword evidence="2" id="KW-0548">Nucleotidyltransferase</keyword>
<dbReference type="GO" id="GO:0015074">
    <property type="term" value="P:DNA integration"/>
    <property type="evidence" value="ECO:0007669"/>
    <property type="project" value="InterPro"/>
</dbReference>
<feature type="domain" description="Integrase catalytic" evidence="7">
    <location>
        <begin position="563"/>
        <end position="725"/>
    </location>
</feature>
<dbReference type="Gene3D" id="3.30.420.10">
    <property type="entry name" value="Ribonuclease H-like superfamily/Ribonuclease H"/>
    <property type="match status" value="1"/>
</dbReference>
<dbReference type="InterPro" id="IPR001584">
    <property type="entry name" value="Integrase_cat-core"/>
</dbReference>
<dbReference type="Pfam" id="PF17921">
    <property type="entry name" value="Integrase_H2C2"/>
    <property type="match status" value="1"/>
</dbReference>
<dbReference type="InterPro" id="IPR050951">
    <property type="entry name" value="Retrovirus_Pol_polyprotein"/>
</dbReference>
<sequence>MEPLSILSSEALACVTKNEPGTYRMTVDTRAVNDRTEPIQWPMPMLESALGLLEGTSCYFTLDWFRGYWQLPLHKDSQEMCSIMTHRGIITPTRVLMGGTDAVAYCQHVVEEVFRPILYHGVLAWLDDILGYAADPVNLLEVLERVLAACRSFGLKLHPAKCLREARWCGKIVSGHGIKHCPSRIEGLVSMPDPTNAGQLQQFMCAVNWMRQNIARYSELAAPLLEIVDAAAKRVGSRKMKQMCRVLLSDLGWNQKHVEALKVIRSSLLAMVPLAHPDPSKAVALFTDASQDFWSAVCTQDEESELEKPFDKQNHRPLAFLSGRFTGAQLRWPTIEKEAYAIVESVKRLEYLLLRPGGFHLFTDHRNLAYIFNPSATDGSMQRYQADKLQRWAMAMTSYRYVIEHIRGDDNAWADMLSRWGNPQASRIEAASSVKQIAVVPQLSPLEDEAFEWPTIDEIRNAQQQQQQTRPEGVSWSEERSCFVADGDRVWIPENCDISQRICVVAHAGRSGHRGERTTTASVAAWCWWPSLVDDVVQFVRSCIHCVATRDGREPRPYGAAIHATKPNEVLHFDYLTLPEDENSHNKYVLVVKDDFSGFVELYPTAEPDARTCATSLLAWFHRYGVVWQWVSDQGTHFKNQVVHELAMKLGANHHFTTAYCPWANGTVEVVNRLLLKCIRAVLSERRLSPSKWETVLGMVQAALNQQPSDKLGGRAPVTAFMGLPATTPLSAIFTTDGVVEMDEEMLRTKVQQHLTETAQALEMMHREVSAISDRRRLQARARRAAKAKPPNFSVGDFVLAASVISMPNKLAIKWQGPKRVVQALTDWVFEVEDLNAPHTKTKHHVSRLRFYAESSREVTEDLLQYALHSQGGHCVEAFCGIRCNEVTKQWEIEVKWLGLHAPRVTATPTRTSRSLQKWSKMYLDARRTRDHDRINLVLAGDVEFSGRGKCSGRCQNDGPR</sequence>
<dbReference type="InterPro" id="IPR000477">
    <property type="entry name" value="RT_dom"/>
</dbReference>
<dbReference type="InterPro" id="IPR041588">
    <property type="entry name" value="Integrase_H2C2"/>
</dbReference>
<dbReference type="Gene3D" id="3.30.70.270">
    <property type="match status" value="2"/>
</dbReference>
<dbReference type="PANTHER" id="PTHR37984:SF5">
    <property type="entry name" value="PROTEIN NYNRIN-LIKE"/>
    <property type="match status" value="1"/>
</dbReference>
<keyword evidence="9" id="KW-1185">Reference proteome</keyword>
<dbReference type="SUPFAM" id="SSF53098">
    <property type="entry name" value="Ribonuclease H-like"/>
    <property type="match status" value="1"/>
</dbReference>
<gene>
    <name evidence="8" type="ORF">PR003_g24867</name>
</gene>
<dbReference type="InterPro" id="IPR041373">
    <property type="entry name" value="RT_RNaseH"/>
</dbReference>
<organism evidence="8 9">
    <name type="scientific">Phytophthora rubi</name>
    <dbReference type="NCBI Taxonomy" id="129364"/>
    <lineage>
        <taxon>Eukaryota</taxon>
        <taxon>Sar</taxon>
        <taxon>Stramenopiles</taxon>
        <taxon>Oomycota</taxon>
        <taxon>Peronosporomycetes</taxon>
        <taxon>Peronosporales</taxon>
        <taxon>Peronosporaceae</taxon>
        <taxon>Phytophthora</taxon>
    </lineage>
</organism>
<dbReference type="Pfam" id="PF17917">
    <property type="entry name" value="RT_RNaseH"/>
    <property type="match status" value="1"/>
</dbReference>
<evidence type="ECO:0000256" key="2">
    <source>
        <dbReference type="ARBA" id="ARBA00022695"/>
    </source>
</evidence>
<dbReference type="CDD" id="cd09274">
    <property type="entry name" value="RNase_HI_RT_Ty3"/>
    <property type="match status" value="1"/>
</dbReference>
<dbReference type="Pfam" id="PF00078">
    <property type="entry name" value="RVT_1"/>
    <property type="match status" value="1"/>
</dbReference>
<dbReference type="PANTHER" id="PTHR37984">
    <property type="entry name" value="PROTEIN CBG26694"/>
    <property type="match status" value="1"/>
</dbReference>
<keyword evidence="3" id="KW-0540">Nuclease</keyword>
<dbReference type="GO" id="GO:0003964">
    <property type="term" value="F:RNA-directed DNA polymerase activity"/>
    <property type="evidence" value="ECO:0007669"/>
    <property type="project" value="UniProtKB-KW"/>
</dbReference>
<evidence type="ECO:0000313" key="8">
    <source>
        <dbReference type="EMBL" id="KAE9292034.1"/>
    </source>
</evidence>
<dbReference type="AlphaFoldDB" id="A0A6A4CIS0"/>
<protein>
    <recommendedName>
        <fullName evidence="7">Integrase catalytic domain-containing protein</fullName>
    </recommendedName>
</protein>
<evidence type="ECO:0000256" key="5">
    <source>
        <dbReference type="ARBA" id="ARBA00022801"/>
    </source>
</evidence>
<proteinExistence type="predicted"/>
<dbReference type="InterPro" id="IPR043502">
    <property type="entry name" value="DNA/RNA_pol_sf"/>
</dbReference>
<dbReference type="GO" id="GO:0003676">
    <property type="term" value="F:nucleic acid binding"/>
    <property type="evidence" value="ECO:0007669"/>
    <property type="project" value="InterPro"/>
</dbReference>
<dbReference type="SUPFAM" id="SSF56672">
    <property type="entry name" value="DNA/RNA polymerases"/>
    <property type="match status" value="1"/>
</dbReference>
<dbReference type="Pfam" id="PF00665">
    <property type="entry name" value="rve"/>
    <property type="match status" value="1"/>
</dbReference>